<name>C1EG03_MICCC</name>
<sequence>MDPSQLAGIPPEDERKMTAMVESMQVRDSLRMYNSLVEKCFSNCVQSFRRKDLEKDEERCVTKCCEKFLKHSARVSLRFAELNQQTMEQMGAPPS</sequence>
<evidence type="ECO:0000256" key="5">
    <source>
        <dbReference type="ARBA" id="ARBA00023010"/>
    </source>
</evidence>
<evidence type="ECO:0000256" key="2">
    <source>
        <dbReference type="ARBA" id="ARBA00022723"/>
    </source>
</evidence>
<gene>
    <name evidence="10" type="ORF">MICPUN_87662</name>
</gene>
<dbReference type="GO" id="GO:0015031">
    <property type="term" value="P:protein transport"/>
    <property type="evidence" value="ECO:0007669"/>
    <property type="project" value="UniProtKB-KW"/>
</dbReference>
<keyword evidence="8" id="KW-0999">Mitochondrion inner membrane</keyword>
<evidence type="ECO:0000313" key="10">
    <source>
        <dbReference type="EMBL" id="ACO66939.1"/>
    </source>
</evidence>
<dbReference type="InterPro" id="IPR004217">
    <property type="entry name" value="Tim10-like"/>
</dbReference>
<keyword evidence="8" id="KW-0472">Membrane</keyword>
<keyword evidence="2" id="KW-0479">Metal-binding</keyword>
<protein>
    <recommendedName>
        <fullName evidence="8">Mitochondrial import inner membrane translocase subunit</fullName>
    </recommendedName>
</protein>
<keyword evidence="4 8" id="KW-0653">Protein transport</keyword>
<feature type="domain" description="Tim10-like" evidence="9">
    <location>
        <begin position="21"/>
        <end position="81"/>
    </location>
</feature>
<keyword evidence="3" id="KW-0862">Zinc</keyword>
<dbReference type="OrthoDB" id="1551503at2759"/>
<comment type="subunit">
    <text evidence="8">Heterohexamer.</text>
</comment>
<dbReference type="KEGG" id="mis:MICPUN_87662"/>
<evidence type="ECO:0000313" key="11">
    <source>
        <dbReference type="Proteomes" id="UP000002009"/>
    </source>
</evidence>
<comment type="subcellular location">
    <subcellularLocation>
        <location evidence="8">Mitochondrion inner membrane</location>
        <topology evidence="8">Peripheral membrane protein</topology>
        <orientation evidence="8">Intermembrane side</orientation>
    </subcellularLocation>
</comment>
<dbReference type="InterPro" id="IPR035427">
    <property type="entry name" value="Tim10-like_dom_sf"/>
</dbReference>
<evidence type="ECO:0000259" key="9">
    <source>
        <dbReference type="Pfam" id="PF02953"/>
    </source>
</evidence>
<evidence type="ECO:0000256" key="3">
    <source>
        <dbReference type="ARBA" id="ARBA00022833"/>
    </source>
</evidence>
<dbReference type="eggNOG" id="KOG3479">
    <property type="taxonomic scope" value="Eukaryota"/>
</dbReference>
<evidence type="ECO:0000256" key="7">
    <source>
        <dbReference type="ARBA" id="ARBA00023157"/>
    </source>
</evidence>
<dbReference type="Gene3D" id="1.10.287.810">
    <property type="entry name" value="Mitochondrial import inner membrane translocase subunit tim13 like domains"/>
    <property type="match status" value="1"/>
</dbReference>
<dbReference type="InterPro" id="IPR050673">
    <property type="entry name" value="Mito_inner_translocase_sub"/>
</dbReference>
<dbReference type="EMBL" id="CP001331">
    <property type="protein sequence ID" value="ACO66939.1"/>
    <property type="molecule type" value="Genomic_DNA"/>
</dbReference>
<dbReference type="AlphaFoldDB" id="C1EG03"/>
<keyword evidence="5 8" id="KW-0811">Translocation</keyword>
<dbReference type="Proteomes" id="UP000002009">
    <property type="component" value="Chromosome 13"/>
</dbReference>
<dbReference type="GeneID" id="8248363"/>
<organism evidence="10 11">
    <name type="scientific">Micromonas commoda (strain RCC299 / NOUM17 / CCMP2709)</name>
    <name type="common">Picoplanktonic green alga</name>
    <dbReference type="NCBI Taxonomy" id="296587"/>
    <lineage>
        <taxon>Eukaryota</taxon>
        <taxon>Viridiplantae</taxon>
        <taxon>Chlorophyta</taxon>
        <taxon>Mamiellophyceae</taxon>
        <taxon>Mamiellales</taxon>
        <taxon>Mamiellaceae</taxon>
        <taxon>Micromonas</taxon>
    </lineage>
</organism>
<dbReference type="GO" id="GO:0046872">
    <property type="term" value="F:metal ion binding"/>
    <property type="evidence" value="ECO:0007669"/>
    <property type="project" value="UniProtKB-KW"/>
</dbReference>
<dbReference type="SUPFAM" id="SSF144122">
    <property type="entry name" value="Tim10-like"/>
    <property type="match status" value="1"/>
</dbReference>
<dbReference type="InParanoid" id="C1EG03"/>
<keyword evidence="6 8" id="KW-0496">Mitochondrion</keyword>
<accession>C1EG03</accession>
<keyword evidence="11" id="KW-1185">Reference proteome</keyword>
<evidence type="ECO:0000256" key="4">
    <source>
        <dbReference type="ARBA" id="ARBA00022927"/>
    </source>
</evidence>
<dbReference type="Pfam" id="PF02953">
    <property type="entry name" value="zf-Tim10_DDP"/>
    <property type="match status" value="1"/>
</dbReference>
<dbReference type="RefSeq" id="XP_002505681.1">
    <property type="nucleotide sequence ID" value="XM_002505635.1"/>
</dbReference>
<dbReference type="GO" id="GO:0005743">
    <property type="term" value="C:mitochondrial inner membrane"/>
    <property type="evidence" value="ECO:0007669"/>
    <property type="project" value="UniProtKB-SubCell"/>
</dbReference>
<comment type="domain">
    <text evidence="8">The twin CX3C motif contains 4 conserved Cys residues that form 2 disulfide bonds in the mitochondrial intermembrane space.</text>
</comment>
<keyword evidence="7 8" id="KW-1015">Disulfide bond</keyword>
<evidence type="ECO:0000256" key="1">
    <source>
        <dbReference type="ARBA" id="ARBA00022448"/>
    </source>
</evidence>
<dbReference type="OMA" id="QDFLRMY"/>
<keyword evidence="1 8" id="KW-0813">Transport</keyword>
<dbReference type="PANTHER" id="PTHR13172">
    <property type="entry name" value="MITOCHONDRIAL IMPORT INNER MEMBRANE TRANSLOCASE SUBUNIT TIM9B"/>
    <property type="match status" value="1"/>
</dbReference>
<dbReference type="STRING" id="296587.C1EG03"/>
<comment type="similarity">
    <text evidence="8">Belongs to the small Tim family.</text>
</comment>
<evidence type="ECO:0000256" key="8">
    <source>
        <dbReference type="RuleBase" id="RU367043"/>
    </source>
</evidence>
<comment type="function">
    <text evidence="8">Mitochondrial intermembrane chaperone that participates in the import and insertion of some multi-pass transmembrane proteins into the mitochondrial inner membrane. Also required for the transfer of beta-barrel precursors from the TOM complex to the sorting and assembly machinery (SAM complex) of the outer membrane. Acts as a chaperone-like protein that protects the hydrophobic precursors from aggregation and guide them through the mitochondrial intermembrane space.</text>
</comment>
<dbReference type="FunCoup" id="C1EG03">
    <property type="interactions" value="1658"/>
</dbReference>
<reference evidence="10 11" key="1">
    <citation type="journal article" date="2009" name="Science">
        <title>Green evolution and dynamic adaptations revealed by genomes of the marine picoeukaryotes Micromonas.</title>
        <authorList>
            <person name="Worden A.Z."/>
            <person name="Lee J.H."/>
            <person name="Mock T."/>
            <person name="Rouze P."/>
            <person name="Simmons M.P."/>
            <person name="Aerts A.L."/>
            <person name="Allen A.E."/>
            <person name="Cuvelier M.L."/>
            <person name="Derelle E."/>
            <person name="Everett M.V."/>
            <person name="Foulon E."/>
            <person name="Grimwood J."/>
            <person name="Gundlach H."/>
            <person name="Henrissat B."/>
            <person name="Napoli C."/>
            <person name="McDonald S.M."/>
            <person name="Parker M.S."/>
            <person name="Rombauts S."/>
            <person name="Salamov A."/>
            <person name="Von Dassow P."/>
            <person name="Badger J.H."/>
            <person name="Coutinho P.M."/>
            <person name="Demir E."/>
            <person name="Dubchak I."/>
            <person name="Gentemann C."/>
            <person name="Eikrem W."/>
            <person name="Gready J.E."/>
            <person name="John U."/>
            <person name="Lanier W."/>
            <person name="Lindquist E.A."/>
            <person name="Lucas S."/>
            <person name="Mayer K.F."/>
            <person name="Moreau H."/>
            <person name="Not F."/>
            <person name="Otillar R."/>
            <person name="Panaud O."/>
            <person name="Pangilinan J."/>
            <person name="Paulsen I."/>
            <person name="Piegu B."/>
            <person name="Poliakov A."/>
            <person name="Robbens S."/>
            <person name="Schmutz J."/>
            <person name="Toulza E."/>
            <person name="Wyss T."/>
            <person name="Zelensky A."/>
            <person name="Zhou K."/>
            <person name="Armbrust E.V."/>
            <person name="Bhattacharya D."/>
            <person name="Goodenough U.W."/>
            <person name="Van de Peer Y."/>
            <person name="Grigoriev I.V."/>
        </authorList>
    </citation>
    <scope>NUCLEOTIDE SEQUENCE [LARGE SCALE GENOMIC DNA]</scope>
    <source>
        <strain evidence="11">RCC299 / NOUM17</strain>
    </source>
</reference>
<keyword evidence="8" id="KW-0143">Chaperone</keyword>
<proteinExistence type="inferred from homology"/>
<evidence type="ECO:0000256" key="6">
    <source>
        <dbReference type="ARBA" id="ARBA00023128"/>
    </source>
</evidence>